<evidence type="ECO:0000256" key="1">
    <source>
        <dbReference type="ARBA" id="ARBA00008361"/>
    </source>
</evidence>
<dbReference type="GeneID" id="89511173"/>
<dbReference type="PANTHER" id="PTHR44942">
    <property type="entry name" value="METHYLTRANSF_11 DOMAIN-CONTAINING PROTEIN"/>
    <property type="match status" value="1"/>
</dbReference>
<dbReference type="EMBL" id="FQXK01000022">
    <property type="protein sequence ID" value="SHI27255.1"/>
    <property type="molecule type" value="Genomic_DNA"/>
</dbReference>
<feature type="domain" description="Methyltransferase type 11" evidence="4">
    <location>
        <begin position="47"/>
        <end position="137"/>
    </location>
</feature>
<organism evidence="5 6">
    <name type="scientific">Butyrivibrio fibrisolvens DSM 3071</name>
    <dbReference type="NCBI Taxonomy" id="1121131"/>
    <lineage>
        <taxon>Bacteria</taxon>
        <taxon>Bacillati</taxon>
        <taxon>Bacillota</taxon>
        <taxon>Clostridia</taxon>
        <taxon>Lachnospirales</taxon>
        <taxon>Lachnospiraceae</taxon>
        <taxon>Butyrivibrio</taxon>
    </lineage>
</organism>
<dbReference type="SUPFAM" id="SSF53335">
    <property type="entry name" value="S-adenosyl-L-methionine-dependent methyltransferases"/>
    <property type="match status" value="1"/>
</dbReference>
<evidence type="ECO:0000256" key="3">
    <source>
        <dbReference type="ARBA" id="ARBA00022679"/>
    </source>
</evidence>
<dbReference type="Gene3D" id="3.40.50.150">
    <property type="entry name" value="Vaccinia Virus protein VP39"/>
    <property type="match status" value="1"/>
</dbReference>
<dbReference type="STRING" id="1121131.SAMN02745229_02625"/>
<dbReference type="OrthoDB" id="9797252at2"/>
<dbReference type="InterPro" id="IPR029063">
    <property type="entry name" value="SAM-dependent_MTases_sf"/>
</dbReference>
<dbReference type="PANTHER" id="PTHR44942:SF4">
    <property type="entry name" value="METHYLTRANSFERASE TYPE 11 DOMAIN-CONTAINING PROTEIN"/>
    <property type="match status" value="1"/>
</dbReference>
<reference evidence="6" key="1">
    <citation type="submission" date="2016-11" db="EMBL/GenBank/DDBJ databases">
        <authorList>
            <person name="Varghese N."/>
            <person name="Submissions S."/>
        </authorList>
    </citation>
    <scope>NUCLEOTIDE SEQUENCE [LARGE SCALE GENOMIC DNA]</scope>
    <source>
        <strain evidence="6">DSM 3071</strain>
    </source>
</reference>
<dbReference type="Proteomes" id="UP000184278">
    <property type="component" value="Unassembled WGS sequence"/>
</dbReference>
<dbReference type="GO" id="GO:0032259">
    <property type="term" value="P:methylation"/>
    <property type="evidence" value="ECO:0007669"/>
    <property type="project" value="UniProtKB-KW"/>
</dbReference>
<protein>
    <submittedName>
        <fullName evidence="5">Methyltransferase domain-containing protein</fullName>
    </submittedName>
</protein>
<dbReference type="InterPro" id="IPR051052">
    <property type="entry name" value="Diverse_substrate_MTase"/>
</dbReference>
<proteinExistence type="inferred from homology"/>
<keyword evidence="6" id="KW-1185">Reference proteome</keyword>
<gene>
    <name evidence="5" type="ORF">SAMN02745229_02625</name>
</gene>
<dbReference type="RefSeq" id="WP_073388431.1">
    <property type="nucleotide sequence ID" value="NZ_FQXK01000022.1"/>
</dbReference>
<evidence type="ECO:0000313" key="6">
    <source>
        <dbReference type="Proteomes" id="UP000184278"/>
    </source>
</evidence>
<dbReference type="InterPro" id="IPR013216">
    <property type="entry name" value="Methyltransf_11"/>
</dbReference>
<evidence type="ECO:0000313" key="5">
    <source>
        <dbReference type="EMBL" id="SHI27255.1"/>
    </source>
</evidence>
<evidence type="ECO:0000256" key="2">
    <source>
        <dbReference type="ARBA" id="ARBA00022603"/>
    </source>
</evidence>
<dbReference type="GO" id="GO:0008757">
    <property type="term" value="F:S-adenosylmethionine-dependent methyltransferase activity"/>
    <property type="evidence" value="ECO:0007669"/>
    <property type="project" value="InterPro"/>
</dbReference>
<evidence type="ECO:0000259" key="4">
    <source>
        <dbReference type="Pfam" id="PF08241"/>
    </source>
</evidence>
<accession>A0A1M5ZSG0</accession>
<comment type="similarity">
    <text evidence="1">Belongs to the methyltransferase superfamily.</text>
</comment>
<keyword evidence="2 5" id="KW-0489">Methyltransferase</keyword>
<dbReference type="AlphaFoldDB" id="A0A1M5ZSG0"/>
<dbReference type="CDD" id="cd02440">
    <property type="entry name" value="AdoMet_MTases"/>
    <property type="match status" value="1"/>
</dbReference>
<dbReference type="Pfam" id="PF08241">
    <property type="entry name" value="Methyltransf_11"/>
    <property type="match status" value="1"/>
</dbReference>
<keyword evidence="3 5" id="KW-0808">Transferase</keyword>
<sequence length="152" mass="17311">MGVLTGKEWAFDTAASKYERMRPGYTEDLYKQIFDYCSIDEQSELIEVGIGGGQATLPFLKKNSHVTAIEYGKNLADICKEKFKDYTGFEVITSKFEDVELNDNAYDLIYSASAFHWISEEIGYTKVYKALKPGGVIRIYDTMDLQLARKVK</sequence>
<name>A0A1M5ZSG0_BUTFI</name>